<protein>
    <submittedName>
        <fullName evidence="16">Leucine-rich repeat, typical subtype</fullName>
    </submittedName>
</protein>
<dbReference type="InterPro" id="IPR013210">
    <property type="entry name" value="LRR_N_plant-typ"/>
</dbReference>
<evidence type="ECO:0000256" key="14">
    <source>
        <dbReference type="SAM" id="SignalP"/>
    </source>
</evidence>
<feature type="region of interest" description="Disordered" evidence="12">
    <location>
        <begin position="51"/>
        <end position="72"/>
    </location>
</feature>
<dbReference type="STRING" id="93759.A0A1R3JCD9"/>
<evidence type="ECO:0000259" key="15">
    <source>
        <dbReference type="Pfam" id="PF08263"/>
    </source>
</evidence>
<dbReference type="PANTHER" id="PTHR48061">
    <property type="entry name" value="LEUCINE-RICH REPEAT RECEPTOR PROTEIN KINASE EMS1-LIKE-RELATED"/>
    <property type="match status" value="1"/>
</dbReference>
<keyword evidence="6 14" id="KW-0732">Signal</keyword>
<dbReference type="OrthoDB" id="676979at2759"/>
<dbReference type="Pfam" id="PF00560">
    <property type="entry name" value="LRR_1"/>
    <property type="match status" value="6"/>
</dbReference>
<evidence type="ECO:0000256" key="13">
    <source>
        <dbReference type="SAM" id="Phobius"/>
    </source>
</evidence>
<feature type="signal peptide" evidence="14">
    <location>
        <begin position="1"/>
        <end position="19"/>
    </location>
</feature>
<dbReference type="FunFam" id="3.80.10.10:FF:000111">
    <property type="entry name" value="LRR receptor-like serine/threonine-protein kinase ERECTA"/>
    <property type="match status" value="1"/>
</dbReference>
<dbReference type="Gene3D" id="3.80.10.10">
    <property type="entry name" value="Ribonuclease Inhibitor"/>
    <property type="match status" value="5"/>
</dbReference>
<dbReference type="PRINTS" id="PR00019">
    <property type="entry name" value="LEURICHRPT"/>
</dbReference>
<dbReference type="Pfam" id="PF13855">
    <property type="entry name" value="LRR_8"/>
    <property type="match status" value="3"/>
</dbReference>
<evidence type="ECO:0000256" key="11">
    <source>
        <dbReference type="ARBA" id="ARBA00023180"/>
    </source>
</evidence>
<feature type="transmembrane region" description="Helical" evidence="13">
    <location>
        <begin position="951"/>
        <end position="975"/>
    </location>
</feature>
<proteinExistence type="inferred from homology"/>
<evidence type="ECO:0000256" key="7">
    <source>
        <dbReference type="ARBA" id="ARBA00022737"/>
    </source>
</evidence>
<name>A0A1R3JCD9_9ROSI</name>
<dbReference type="InterPro" id="IPR001611">
    <property type="entry name" value="Leu-rich_rpt"/>
</dbReference>
<evidence type="ECO:0000256" key="6">
    <source>
        <dbReference type="ARBA" id="ARBA00022729"/>
    </source>
</evidence>
<evidence type="ECO:0000256" key="9">
    <source>
        <dbReference type="ARBA" id="ARBA00023136"/>
    </source>
</evidence>
<evidence type="ECO:0000313" key="16">
    <source>
        <dbReference type="EMBL" id="OMO92500.1"/>
    </source>
</evidence>
<dbReference type="SUPFAM" id="SSF52058">
    <property type="entry name" value="L domain-like"/>
    <property type="match status" value="2"/>
</dbReference>
<reference evidence="17" key="1">
    <citation type="submission" date="2013-09" db="EMBL/GenBank/DDBJ databases">
        <title>Corchorus olitorius genome sequencing.</title>
        <authorList>
            <person name="Alam M."/>
            <person name="Haque M.S."/>
            <person name="Islam M.S."/>
            <person name="Emdad E.M."/>
            <person name="Islam M.M."/>
            <person name="Ahmed B."/>
            <person name="Halim A."/>
            <person name="Hossen Q.M.M."/>
            <person name="Hossain M.Z."/>
            <person name="Ahmed R."/>
            <person name="Khan M.M."/>
            <person name="Islam R."/>
            <person name="Rashid M.M."/>
            <person name="Khan S.A."/>
            <person name="Rahman M.S."/>
            <person name="Alam M."/>
            <person name="Yahiya A.S."/>
            <person name="Khan M.S."/>
            <person name="Azam M.S."/>
            <person name="Haque T."/>
            <person name="Lashkar M.Z.H."/>
            <person name="Akhand A.I."/>
            <person name="Morshed G."/>
            <person name="Roy S."/>
            <person name="Uddin K.S."/>
            <person name="Rabeya T."/>
            <person name="Hossain A.S."/>
            <person name="Chowdhury A."/>
            <person name="Snigdha A.R."/>
            <person name="Mortoza M.S."/>
            <person name="Matin S.A."/>
            <person name="Hoque S.M.E."/>
            <person name="Islam M.K."/>
            <person name="Roy D.K."/>
            <person name="Haider R."/>
            <person name="Moosa M.M."/>
            <person name="Elias S.M."/>
            <person name="Hasan A.M."/>
            <person name="Jahan S."/>
            <person name="Shafiuddin M."/>
            <person name="Mahmood N."/>
            <person name="Shommy N.S."/>
        </authorList>
    </citation>
    <scope>NUCLEOTIDE SEQUENCE [LARGE SCALE GENOMIC DNA]</scope>
    <source>
        <strain evidence="17">cv. O-4</strain>
    </source>
</reference>
<dbReference type="FunFam" id="3.80.10.10:FF:000095">
    <property type="entry name" value="LRR receptor-like serine/threonine-protein kinase GSO1"/>
    <property type="match status" value="2"/>
</dbReference>
<keyword evidence="9 13" id="KW-0472">Membrane</keyword>
<feature type="chain" id="PRO_5012842415" evidence="14">
    <location>
        <begin position="20"/>
        <end position="1016"/>
    </location>
</feature>
<evidence type="ECO:0000256" key="2">
    <source>
        <dbReference type="ARBA" id="ARBA00009592"/>
    </source>
</evidence>
<gene>
    <name evidence="16" type="ORF">COLO4_17551</name>
</gene>
<organism evidence="16 17">
    <name type="scientific">Corchorus olitorius</name>
    <dbReference type="NCBI Taxonomy" id="93759"/>
    <lineage>
        <taxon>Eukaryota</taxon>
        <taxon>Viridiplantae</taxon>
        <taxon>Streptophyta</taxon>
        <taxon>Embryophyta</taxon>
        <taxon>Tracheophyta</taxon>
        <taxon>Spermatophyta</taxon>
        <taxon>Magnoliopsida</taxon>
        <taxon>eudicotyledons</taxon>
        <taxon>Gunneridae</taxon>
        <taxon>Pentapetalae</taxon>
        <taxon>rosids</taxon>
        <taxon>malvids</taxon>
        <taxon>Malvales</taxon>
        <taxon>Malvaceae</taxon>
        <taxon>Grewioideae</taxon>
        <taxon>Apeibeae</taxon>
        <taxon>Corchorus</taxon>
    </lineage>
</organism>
<evidence type="ECO:0000256" key="1">
    <source>
        <dbReference type="ARBA" id="ARBA00004251"/>
    </source>
</evidence>
<evidence type="ECO:0000256" key="3">
    <source>
        <dbReference type="ARBA" id="ARBA00022475"/>
    </source>
</evidence>
<dbReference type="Proteomes" id="UP000187203">
    <property type="component" value="Unassembled WGS sequence"/>
</dbReference>
<accession>A0A1R3JCD9</accession>
<evidence type="ECO:0000256" key="12">
    <source>
        <dbReference type="SAM" id="MobiDB-lite"/>
    </source>
</evidence>
<dbReference type="Pfam" id="PF08263">
    <property type="entry name" value="LRRNT_2"/>
    <property type="match status" value="1"/>
</dbReference>
<comment type="similarity">
    <text evidence="2">Belongs to the RLP family.</text>
</comment>
<comment type="subcellular location">
    <subcellularLocation>
        <location evidence="1">Cell membrane</location>
        <topology evidence="1">Single-pass type I membrane protein</topology>
    </subcellularLocation>
</comment>
<dbReference type="EMBL" id="AWUE01016357">
    <property type="protein sequence ID" value="OMO92500.1"/>
    <property type="molecule type" value="Genomic_DNA"/>
</dbReference>
<dbReference type="InterPro" id="IPR032675">
    <property type="entry name" value="LRR_dom_sf"/>
</dbReference>
<evidence type="ECO:0000313" key="17">
    <source>
        <dbReference type="Proteomes" id="UP000187203"/>
    </source>
</evidence>
<keyword evidence="8 13" id="KW-1133">Transmembrane helix</keyword>
<sequence>MGRSRILFVFLLFYFGVNSSSLSWPSSSSLNSAPRCFPGESSGLLQFKSSLSLDSSPSSSCDSTSSPKTKSWNETTNCCLWEGVSCDKVTAHVIALDLSCSWLNGYLPQNSSLFLPPRLQRLNLAHNHFGGSLPSDLLRQLVSLTHLNLSFNWFSGLIPSEISLLSELISLDFSANNYDFTIEKHSFDTLARNLSKLTYLSFDGVNMSSVPPLSLLNLTSTLKRLSLSYCQLVGELPSEVFRFPHLQYLDLSSNYGDLFALNDGLTGFLPKSNWTSPLEFLDISSCDFKGQLPASLGNLTQIVSLNLIPNNFEGKIPDVFGSLKKLAGDLNFRSSNFRGPFPLTIFNLTQITVLDFFNNSLEGELPAHVIGLHNLEALVLEKNQISGGVPSWLFALPSLKILALNHNKFLTLPTDDQIQNPITSSLEEIYLGSNQIHGSIPSFLFDLVNLTDLDLSSNNLSGVITSEMLSKPRSLATLDLSNNSLLSLSGRETDDFNYSFHTLSFSSCNISRFPSFLKTAKKLATLHLSNNKIKGSISKWESNGWEQLTNLDLSHNSLTGLEQYPGQNLESVDISSNQLRGPLLAPPPSLHKFLISKNNLTGDIPTLICNLTSLEVLDLSLNNLGGIIPACLGNFSQSLLTINLQMNNFHGQIPAFDSKKLQTLALNDNQLEGVLPRSLVHCIFLVFLNVANNKLNDTFPHWLGGLPNLEVIVLRANRFHGPIGIGRAPSYSSFPKLEIIDLSQNAFTGALPTNLFKTLTAMKFENTTWRCIRTGPTERPCVDEKRNSVQVVMKSLQMELQLGTTHPDFTIIDFSSNQFFGRIPEVVGQLVALLVLNLSHNHLTGFIPPVLGHMRLVESLDLSSNKLGGRIPPELTNLTFLEVLNLSHNNLVGPIPQGKQFDSFDYDSYIGNPGLWGCPLPKKCPRINPIEPPPPIINVDQEDDDLGISHIIWKVAAMGYGCGTVLGLSMGYIVFTTGRPWWIVRKIERDWQIHVTNWFHNRRIQTRRRRNANATR</sequence>
<keyword evidence="3" id="KW-1003">Cell membrane</keyword>
<dbReference type="InterPro" id="IPR046956">
    <property type="entry name" value="RLP23-like"/>
</dbReference>
<dbReference type="SUPFAM" id="SSF52047">
    <property type="entry name" value="RNI-like"/>
    <property type="match status" value="1"/>
</dbReference>
<keyword evidence="10" id="KW-0675">Receptor</keyword>
<evidence type="ECO:0000256" key="8">
    <source>
        <dbReference type="ARBA" id="ARBA00022989"/>
    </source>
</evidence>
<dbReference type="AlphaFoldDB" id="A0A1R3JCD9"/>
<keyword evidence="17" id="KW-1185">Reference proteome</keyword>
<evidence type="ECO:0000256" key="10">
    <source>
        <dbReference type="ARBA" id="ARBA00023170"/>
    </source>
</evidence>
<dbReference type="InterPro" id="IPR003591">
    <property type="entry name" value="Leu-rich_rpt_typical-subtyp"/>
</dbReference>
<dbReference type="PROSITE" id="PS51450">
    <property type="entry name" value="LRR"/>
    <property type="match status" value="2"/>
</dbReference>
<feature type="compositionally biased region" description="Low complexity" evidence="12">
    <location>
        <begin position="51"/>
        <end position="70"/>
    </location>
</feature>
<comment type="caution">
    <text evidence="16">The sequence shown here is derived from an EMBL/GenBank/DDBJ whole genome shotgun (WGS) entry which is preliminary data.</text>
</comment>
<feature type="domain" description="Leucine-rich repeat-containing N-terminal plant-type" evidence="15">
    <location>
        <begin position="40"/>
        <end position="87"/>
    </location>
</feature>
<dbReference type="PANTHER" id="PTHR48061:SF46">
    <property type="entry name" value="LEUCINE-RICH REPEAT-CONTAINING N-TERMINAL PLANT-TYPE DOMAIN-CONTAINING PROTEIN"/>
    <property type="match status" value="1"/>
</dbReference>
<dbReference type="GO" id="GO:0005886">
    <property type="term" value="C:plasma membrane"/>
    <property type="evidence" value="ECO:0007669"/>
    <property type="project" value="UniProtKB-SubCell"/>
</dbReference>
<keyword evidence="5 13" id="KW-0812">Transmembrane</keyword>
<evidence type="ECO:0000256" key="4">
    <source>
        <dbReference type="ARBA" id="ARBA00022614"/>
    </source>
</evidence>
<keyword evidence="4" id="KW-0433">Leucine-rich repeat</keyword>
<keyword evidence="7" id="KW-0677">Repeat</keyword>
<dbReference type="SMART" id="SM00369">
    <property type="entry name" value="LRR_TYP"/>
    <property type="match status" value="11"/>
</dbReference>
<evidence type="ECO:0000256" key="5">
    <source>
        <dbReference type="ARBA" id="ARBA00022692"/>
    </source>
</evidence>
<keyword evidence="11" id="KW-0325">Glycoprotein</keyword>